<organism evidence="3 4">
    <name type="scientific">Halobacillus aidingensis</name>
    <dbReference type="NCBI Taxonomy" id="240303"/>
    <lineage>
        <taxon>Bacteria</taxon>
        <taxon>Bacillati</taxon>
        <taxon>Bacillota</taxon>
        <taxon>Bacilli</taxon>
        <taxon>Bacillales</taxon>
        <taxon>Bacillaceae</taxon>
        <taxon>Halobacillus</taxon>
    </lineage>
</organism>
<feature type="region of interest" description="Disordered" evidence="1">
    <location>
        <begin position="23"/>
        <end position="46"/>
    </location>
</feature>
<accession>A0A1H0NHR7</accession>
<dbReference type="Proteomes" id="UP000198860">
    <property type="component" value="Unassembled WGS sequence"/>
</dbReference>
<name>A0A1H0NHR7_HALAD</name>
<dbReference type="AlphaFoldDB" id="A0A1H0NHR7"/>
<dbReference type="EMBL" id="FNIZ01000009">
    <property type="protein sequence ID" value="SDO92233.1"/>
    <property type="molecule type" value="Genomic_DNA"/>
</dbReference>
<sequence length="184" mass="20298">MKKWLLALGLSGALVLAGCNNDTEEGTNADTENQTEDTTENQENDEQKVKKELLSAQMALTNTFKPYQQKISAYKAAVSAEEPDPEAIQSAAEEAKTAANEASSMVDNYTVEADLPEDVMTKFEETLPSLQAYYEGVEKALNENTENADFTAAEKKFTEFNDQFNEILKEAGFPATPDLMEEMS</sequence>
<proteinExistence type="predicted"/>
<feature type="signal peptide" evidence="2">
    <location>
        <begin position="1"/>
        <end position="17"/>
    </location>
</feature>
<keyword evidence="4" id="KW-1185">Reference proteome</keyword>
<feature type="compositionally biased region" description="Acidic residues" evidence="1">
    <location>
        <begin position="23"/>
        <end position="44"/>
    </location>
</feature>
<gene>
    <name evidence="3" type="ORF">SAMN05421677_10985</name>
</gene>
<dbReference type="RefSeq" id="WP_089652538.1">
    <property type="nucleotide sequence ID" value="NZ_FNIZ01000009.1"/>
</dbReference>
<protein>
    <recommendedName>
        <fullName evidence="5">Lipoprotein</fullName>
    </recommendedName>
</protein>
<feature type="chain" id="PRO_5038879128" description="Lipoprotein" evidence="2">
    <location>
        <begin position="18"/>
        <end position="184"/>
    </location>
</feature>
<dbReference type="OrthoDB" id="2973149at2"/>
<evidence type="ECO:0000313" key="3">
    <source>
        <dbReference type="EMBL" id="SDO92233.1"/>
    </source>
</evidence>
<evidence type="ECO:0000256" key="2">
    <source>
        <dbReference type="SAM" id="SignalP"/>
    </source>
</evidence>
<dbReference type="PROSITE" id="PS51257">
    <property type="entry name" value="PROKAR_LIPOPROTEIN"/>
    <property type="match status" value="1"/>
</dbReference>
<reference evidence="4" key="1">
    <citation type="submission" date="2016-10" db="EMBL/GenBank/DDBJ databases">
        <authorList>
            <person name="Varghese N."/>
            <person name="Submissions S."/>
        </authorList>
    </citation>
    <scope>NUCLEOTIDE SEQUENCE [LARGE SCALE GENOMIC DNA]</scope>
    <source>
        <strain evidence="4">CGMCC 1.3703</strain>
    </source>
</reference>
<evidence type="ECO:0000256" key="1">
    <source>
        <dbReference type="SAM" id="MobiDB-lite"/>
    </source>
</evidence>
<keyword evidence="2" id="KW-0732">Signal</keyword>
<evidence type="ECO:0000313" key="4">
    <source>
        <dbReference type="Proteomes" id="UP000198860"/>
    </source>
</evidence>
<evidence type="ECO:0008006" key="5">
    <source>
        <dbReference type="Google" id="ProtNLM"/>
    </source>
</evidence>